<keyword evidence="5" id="KW-1185">Reference proteome</keyword>
<gene>
    <name evidence="4" type="ORF">L4923_05370</name>
</gene>
<dbReference type="PANTHER" id="PTHR34295:SF1">
    <property type="entry name" value="BIOTIN TRANSPORTER BIOY"/>
    <property type="match status" value="1"/>
</dbReference>
<keyword evidence="2 3" id="KW-0472">Membrane</keyword>
<keyword evidence="2" id="KW-1003">Cell membrane</keyword>
<keyword evidence="3" id="KW-1133">Transmembrane helix</keyword>
<name>A0ABS9QAK6_9HYPH</name>
<comment type="similarity">
    <text evidence="1 2">Belongs to the BioY family.</text>
</comment>
<feature type="transmembrane region" description="Helical" evidence="3">
    <location>
        <begin position="132"/>
        <end position="155"/>
    </location>
</feature>
<organism evidence="4 5">
    <name type="scientific">Mesorhizobium retamae</name>
    <dbReference type="NCBI Taxonomy" id="2912854"/>
    <lineage>
        <taxon>Bacteria</taxon>
        <taxon>Pseudomonadati</taxon>
        <taxon>Pseudomonadota</taxon>
        <taxon>Alphaproteobacteria</taxon>
        <taxon>Hyphomicrobiales</taxon>
        <taxon>Phyllobacteriaceae</taxon>
        <taxon>Mesorhizobium</taxon>
    </lineage>
</organism>
<evidence type="ECO:0000256" key="2">
    <source>
        <dbReference type="PIRNR" id="PIRNR016661"/>
    </source>
</evidence>
<feature type="transmembrane region" description="Helical" evidence="3">
    <location>
        <begin position="102"/>
        <end position="120"/>
    </location>
</feature>
<dbReference type="InterPro" id="IPR003784">
    <property type="entry name" value="BioY"/>
</dbReference>
<evidence type="ECO:0000256" key="3">
    <source>
        <dbReference type="SAM" id="Phobius"/>
    </source>
</evidence>
<feature type="transmembrane region" description="Helical" evidence="3">
    <location>
        <begin position="161"/>
        <end position="183"/>
    </location>
</feature>
<dbReference type="PANTHER" id="PTHR34295">
    <property type="entry name" value="BIOTIN TRANSPORTER BIOY"/>
    <property type="match status" value="1"/>
</dbReference>
<dbReference type="RefSeq" id="WP_239362613.1">
    <property type="nucleotide sequence ID" value="NZ_JAKREW010000003.1"/>
</dbReference>
<dbReference type="Proteomes" id="UP001201701">
    <property type="component" value="Unassembled WGS sequence"/>
</dbReference>
<evidence type="ECO:0000256" key="1">
    <source>
        <dbReference type="ARBA" id="ARBA00010692"/>
    </source>
</evidence>
<comment type="caution">
    <text evidence="4">The sequence shown here is derived from an EMBL/GenBank/DDBJ whole genome shotgun (WGS) entry which is preliminary data.</text>
</comment>
<dbReference type="Gene3D" id="1.10.1760.20">
    <property type="match status" value="1"/>
</dbReference>
<sequence length="193" mass="19855">MNAPAAASTTFVPLRLAGRSLTVQAVAVFLGTLFLAASSWIEVPMFPVPMTMQTFAVTLVGALFGWRLGLVTVLAWLGEAAIGFPVLAGGAGGLAYFAGPTAGYLAAFPIAAAFVGWLAERGWTAEGRLVRSVVAMLAGNAFILVFGTLVLAGMIGAEKAYTFGFAPFVLGGILKAVLATATLEAVRRGKISL</sequence>
<dbReference type="Pfam" id="PF02632">
    <property type="entry name" value="BioY"/>
    <property type="match status" value="1"/>
</dbReference>
<accession>A0ABS9QAK6</accession>
<reference evidence="4 5" key="1">
    <citation type="submission" date="2022-02" db="EMBL/GenBank/DDBJ databases">
        <title>Draft genome sequence of Mezorhizobium retamae strain IRAMC:0171 isolated from Retama raetam nodules.</title>
        <authorList>
            <person name="Bengaied R."/>
            <person name="Sbissi I."/>
            <person name="Huber K."/>
            <person name="Ghodbane F."/>
            <person name="Nouioui I."/>
            <person name="Tarhouni M."/>
            <person name="Gtari M."/>
        </authorList>
    </citation>
    <scope>NUCLEOTIDE SEQUENCE [LARGE SCALE GENOMIC DNA]</scope>
    <source>
        <strain evidence="4 5">IRAMC:0171</strain>
    </source>
</reference>
<dbReference type="EMBL" id="JAKREW010000003">
    <property type="protein sequence ID" value="MCG7504446.1"/>
    <property type="molecule type" value="Genomic_DNA"/>
</dbReference>
<comment type="subcellular location">
    <subcellularLocation>
        <location evidence="2">Cell membrane</location>
        <topology evidence="2">Multi-pass membrane protein</topology>
    </subcellularLocation>
</comment>
<dbReference type="PIRSF" id="PIRSF016661">
    <property type="entry name" value="BioY"/>
    <property type="match status" value="1"/>
</dbReference>
<evidence type="ECO:0000313" key="4">
    <source>
        <dbReference type="EMBL" id="MCG7504446.1"/>
    </source>
</evidence>
<feature type="transmembrane region" description="Helical" evidence="3">
    <location>
        <begin position="47"/>
        <end position="66"/>
    </location>
</feature>
<protein>
    <recommendedName>
        <fullName evidence="2">Biotin transporter</fullName>
    </recommendedName>
</protein>
<feature type="transmembrane region" description="Helical" evidence="3">
    <location>
        <begin position="21"/>
        <end position="41"/>
    </location>
</feature>
<proteinExistence type="inferred from homology"/>
<evidence type="ECO:0000313" key="5">
    <source>
        <dbReference type="Proteomes" id="UP001201701"/>
    </source>
</evidence>
<keyword evidence="3" id="KW-0812">Transmembrane</keyword>
<keyword evidence="2" id="KW-0813">Transport</keyword>